<evidence type="ECO:0000256" key="11">
    <source>
        <dbReference type="SAM" id="SignalP"/>
    </source>
</evidence>
<dbReference type="AlphaFoldDB" id="A0A1J0R814"/>
<evidence type="ECO:0000256" key="3">
    <source>
        <dbReference type="ARBA" id="ARBA00022475"/>
    </source>
</evidence>
<keyword evidence="8" id="KW-0449">Lipoprotein</keyword>
<protein>
    <submittedName>
        <fullName evidence="14">Variant surface glycoprotein 1125.2557</fullName>
    </submittedName>
</protein>
<dbReference type="InterPro" id="IPR019609">
    <property type="entry name" value="Variant_surf_glycoprt_trypan_C"/>
</dbReference>
<evidence type="ECO:0000313" key="14">
    <source>
        <dbReference type="EMBL" id="APD74045.1"/>
    </source>
</evidence>
<dbReference type="Pfam" id="PF10659">
    <property type="entry name" value="Trypan_glycop_C"/>
    <property type="match status" value="1"/>
</dbReference>
<keyword evidence="5 11" id="KW-0732">Signal</keyword>
<evidence type="ECO:0000256" key="2">
    <source>
        <dbReference type="ARBA" id="ARBA00004609"/>
    </source>
</evidence>
<evidence type="ECO:0000256" key="4">
    <source>
        <dbReference type="ARBA" id="ARBA00022622"/>
    </source>
</evidence>
<reference evidence="14" key="1">
    <citation type="submission" date="2016-08" db="EMBL/GenBank/DDBJ databases">
        <title>VSG repertoire of Trypanosoma brucei EATRO 1125.</title>
        <authorList>
            <person name="Cross G.A."/>
        </authorList>
    </citation>
    <scope>NUCLEOTIDE SEQUENCE</scope>
    <source>
        <strain evidence="14">EATRO 1125</strain>
    </source>
</reference>
<comment type="function">
    <text evidence="1">VSG forms a coat on the surface of the parasite. The trypanosome evades the immune response of the host by expressing a series of antigenically distinct VSGs from an estimated 1000 VSG genes.</text>
</comment>
<dbReference type="InterPro" id="IPR025932">
    <property type="entry name" value="Trypano_VSG_B_N_dom"/>
</dbReference>
<evidence type="ECO:0000259" key="13">
    <source>
        <dbReference type="Pfam" id="PF13206"/>
    </source>
</evidence>
<evidence type="ECO:0000256" key="9">
    <source>
        <dbReference type="SAM" id="Coils"/>
    </source>
</evidence>
<dbReference type="EMBL" id="KX700089">
    <property type="protein sequence ID" value="APD74045.1"/>
    <property type="molecule type" value="Genomic_DNA"/>
</dbReference>
<organism evidence="14">
    <name type="scientific">Trypanosoma brucei</name>
    <dbReference type="NCBI Taxonomy" id="5691"/>
    <lineage>
        <taxon>Eukaryota</taxon>
        <taxon>Discoba</taxon>
        <taxon>Euglenozoa</taxon>
        <taxon>Kinetoplastea</taxon>
        <taxon>Metakinetoplastina</taxon>
        <taxon>Trypanosomatida</taxon>
        <taxon>Trypanosomatidae</taxon>
        <taxon>Trypanosoma</taxon>
    </lineage>
</organism>
<dbReference type="GO" id="GO:0005886">
    <property type="term" value="C:plasma membrane"/>
    <property type="evidence" value="ECO:0007669"/>
    <property type="project" value="UniProtKB-SubCell"/>
</dbReference>
<evidence type="ECO:0000256" key="7">
    <source>
        <dbReference type="ARBA" id="ARBA00023180"/>
    </source>
</evidence>
<accession>A0A1J0R814</accession>
<dbReference type="GO" id="GO:0098552">
    <property type="term" value="C:side of membrane"/>
    <property type="evidence" value="ECO:0007669"/>
    <property type="project" value="UniProtKB-KW"/>
</dbReference>
<sequence>MRTVQVALLLADIVALAAAAPTNDENANVYPPFCALLQLGDGSSVVEPELDPSPTKPEELFNLNMTVADPAWLSSLVDLKDPNAPKAKEKPQQGEDTVRDKMWSTWTTAAIAIATKDSNGKSGIETMKDKYNLNKANAAQLNELRHTVSKLADRAFALYEAADKTGAAAPPTDAQIKETINEALYGVKAQSTPLDISKLFAGRATTYQAGCEGSETTVAKTVGGVLYFLCAAANSYATGQKSCGQGGPTMPTWEAGALPLPTTWHEMRKYCPVEKTEKLTAETIDAKLGSAMKQFKPGTSSLYIYKEGSGACDGSSNNVCFKLTTSSNPGNADDYNKLQWIAKLKQAAKDIRQRTKASQKNRDTKLELQRLTEEAQIAAQRAYLSPISSPNKDSKKQPQATPDPEKQKACDRHTNKTACEAKSCKWTSDKEETGTHCKPKDGEGQTNKAGAGDGTAGEQKKEKKCKGKLEDACTKAPE</sequence>
<feature type="domain" description="Trypanosome variant surface glycoprotein C-terminal" evidence="12">
    <location>
        <begin position="410"/>
        <end position="477"/>
    </location>
</feature>
<comment type="subcellular location">
    <subcellularLocation>
        <location evidence="2">Cell membrane</location>
        <topology evidence="2">Lipid-anchor</topology>
        <topology evidence="2">GPI-anchor</topology>
    </subcellularLocation>
</comment>
<proteinExistence type="predicted"/>
<keyword evidence="9" id="KW-0175">Coiled coil</keyword>
<keyword evidence="6" id="KW-0472">Membrane</keyword>
<feature type="compositionally biased region" description="Basic and acidic residues" evidence="10">
    <location>
        <begin position="467"/>
        <end position="478"/>
    </location>
</feature>
<feature type="compositionally biased region" description="Basic and acidic residues" evidence="10">
    <location>
        <begin position="427"/>
        <end position="443"/>
    </location>
</feature>
<feature type="region of interest" description="Disordered" evidence="10">
    <location>
        <begin position="382"/>
        <end position="478"/>
    </location>
</feature>
<feature type="chain" id="PRO_5012362416" evidence="11">
    <location>
        <begin position="20"/>
        <end position="478"/>
    </location>
</feature>
<evidence type="ECO:0000256" key="6">
    <source>
        <dbReference type="ARBA" id="ARBA00023136"/>
    </source>
</evidence>
<feature type="domain" description="Trypanosome variant surface glycoprotein B-type N-terminal" evidence="13">
    <location>
        <begin position="10"/>
        <end position="368"/>
    </location>
</feature>
<evidence type="ECO:0000259" key="12">
    <source>
        <dbReference type="Pfam" id="PF10659"/>
    </source>
</evidence>
<name>A0A1J0R814_9TRYP</name>
<evidence type="ECO:0000256" key="5">
    <source>
        <dbReference type="ARBA" id="ARBA00022729"/>
    </source>
</evidence>
<keyword evidence="7" id="KW-0325">Glycoprotein</keyword>
<keyword evidence="4" id="KW-0336">GPI-anchor</keyword>
<dbReference type="Pfam" id="PF13206">
    <property type="entry name" value="VSG_B"/>
    <property type="match status" value="1"/>
</dbReference>
<feature type="compositionally biased region" description="Basic and acidic residues" evidence="10">
    <location>
        <begin position="403"/>
        <end position="414"/>
    </location>
</feature>
<feature type="coiled-coil region" evidence="9">
    <location>
        <begin position="341"/>
        <end position="381"/>
    </location>
</feature>
<evidence type="ECO:0000256" key="8">
    <source>
        <dbReference type="ARBA" id="ARBA00023288"/>
    </source>
</evidence>
<keyword evidence="3" id="KW-1003">Cell membrane</keyword>
<evidence type="ECO:0000256" key="10">
    <source>
        <dbReference type="SAM" id="MobiDB-lite"/>
    </source>
</evidence>
<evidence type="ECO:0000256" key="1">
    <source>
        <dbReference type="ARBA" id="ARBA00002523"/>
    </source>
</evidence>
<feature type="signal peptide" evidence="11">
    <location>
        <begin position="1"/>
        <end position="19"/>
    </location>
</feature>